<gene>
    <name evidence="1" type="ORF">DX927_05575</name>
</gene>
<evidence type="ECO:0000313" key="2">
    <source>
        <dbReference type="Proteomes" id="UP000324326"/>
    </source>
</evidence>
<protein>
    <submittedName>
        <fullName evidence="1">Phage portal protein</fullName>
    </submittedName>
</protein>
<name>A0A5M8RS28_9BACI</name>
<proteinExistence type="predicted"/>
<comment type="caution">
    <text evidence="1">The sequence shown here is derived from an EMBL/GenBank/DDBJ whole genome shotgun (WGS) entry which is preliminary data.</text>
</comment>
<dbReference type="STRING" id="1925020.BTA30_16915"/>
<dbReference type="Pfam" id="PF20765">
    <property type="entry name" value="Phage_tail_terminator_8"/>
    <property type="match status" value="1"/>
</dbReference>
<dbReference type="InterPro" id="IPR049254">
    <property type="entry name" value="Phage_tail_terminator"/>
</dbReference>
<reference evidence="1 2" key="1">
    <citation type="submission" date="2018-08" db="EMBL/GenBank/DDBJ databases">
        <title>Bacillus phenotypic plasticity.</title>
        <authorList>
            <person name="Hurtado E."/>
        </authorList>
    </citation>
    <scope>NUCLEOTIDE SEQUENCE [LARGE SCALE GENOMIC DNA]</scope>
    <source>
        <strain evidence="1 2">427</strain>
    </source>
</reference>
<organism evidence="1 2">
    <name type="scientific">Bacillus swezeyi</name>
    <dbReference type="NCBI Taxonomy" id="1925020"/>
    <lineage>
        <taxon>Bacteria</taxon>
        <taxon>Bacillati</taxon>
        <taxon>Bacillota</taxon>
        <taxon>Bacilli</taxon>
        <taxon>Bacillales</taxon>
        <taxon>Bacillaceae</taxon>
        <taxon>Bacillus</taxon>
    </lineage>
</organism>
<evidence type="ECO:0000313" key="1">
    <source>
        <dbReference type="EMBL" id="KAA6450348.1"/>
    </source>
</evidence>
<accession>A0A5M8RS28</accession>
<dbReference type="EMBL" id="QSND01000002">
    <property type="protein sequence ID" value="KAA6450348.1"/>
    <property type="molecule type" value="Genomic_DNA"/>
</dbReference>
<sequence>MNSKGGDGLNDEVGSIMNFFYQVFPVQIYDREIPIQIKTPSLYFPPPSVADGNDTVSTYMKTYSLNVKLFHKDSQQAHDEAEKIAEAVRERRSMIPLVDTEGTETGESLRINRIESRISDKGVAVLVVQWNSRYWYKRDEKPSLQDFDFTSGVK</sequence>
<dbReference type="AlphaFoldDB" id="A0A5M8RS28"/>
<dbReference type="Proteomes" id="UP000324326">
    <property type="component" value="Unassembled WGS sequence"/>
</dbReference>